<proteinExistence type="predicted"/>
<dbReference type="OrthoDB" id="1521841at2"/>
<dbReference type="Pfam" id="PF08309">
    <property type="entry name" value="LVIVD"/>
    <property type="match status" value="4"/>
</dbReference>
<protein>
    <submittedName>
        <fullName evidence="1">Uncharacterized protein</fullName>
    </submittedName>
</protein>
<evidence type="ECO:0000313" key="2">
    <source>
        <dbReference type="Proteomes" id="UP000186230"/>
    </source>
</evidence>
<dbReference type="Proteomes" id="UP000186230">
    <property type="component" value="Chromosome"/>
</dbReference>
<name>A0A1L7I5H5_9FLAO</name>
<dbReference type="STRING" id="1229726.GRFL_1750"/>
<reference evidence="1 2" key="1">
    <citation type="submission" date="2016-07" db="EMBL/GenBank/DDBJ databases">
        <title>Multi-omics approach to identify versatile polysaccharide utilization systems of a marine flavobacterium Gramella flava.</title>
        <authorList>
            <person name="Tang K."/>
        </authorList>
    </citation>
    <scope>NUCLEOTIDE SEQUENCE [LARGE SCALE GENOMIC DNA]</scope>
    <source>
        <strain evidence="1 2">JLT2011</strain>
    </source>
</reference>
<gene>
    <name evidence="1" type="ORF">GRFL_1750</name>
</gene>
<keyword evidence="2" id="KW-1185">Reference proteome</keyword>
<dbReference type="PROSITE" id="PS51257">
    <property type="entry name" value="PROKAR_LIPOPROTEIN"/>
    <property type="match status" value="1"/>
</dbReference>
<dbReference type="KEGG" id="gfl:GRFL_1750"/>
<dbReference type="SUPFAM" id="SSF63825">
    <property type="entry name" value="YWTD domain"/>
    <property type="match status" value="1"/>
</dbReference>
<dbReference type="EMBL" id="CP016359">
    <property type="protein sequence ID" value="APU68474.1"/>
    <property type="molecule type" value="Genomic_DNA"/>
</dbReference>
<dbReference type="AlphaFoldDB" id="A0A1L7I5H5"/>
<organism evidence="1 2">
    <name type="scientific">Christiangramia flava JLT2011</name>
    <dbReference type="NCBI Taxonomy" id="1229726"/>
    <lineage>
        <taxon>Bacteria</taxon>
        <taxon>Pseudomonadati</taxon>
        <taxon>Bacteroidota</taxon>
        <taxon>Flavobacteriia</taxon>
        <taxon>Flavobacteriales</taxon>
        <taxon>Flavobacteriaceae</taxon>
        <taxon>Christiangramia</taxon>
    </lineage>
</organism>
<dbReference type="RefSeq" id="WP_083644243.1">
    <property type="nucleotide sequence ID" value="NZ_AMRU01000001.1"/>
</dbReference>
<sequence length="415" mass="46362">MAKYYIFIPFLLLSFFLVSCDKETGETVTVAVPITQSVADFRASVKVEEPQSIRESGKIYAYQDYIFVNDKNEGVHVIDNSDRFNPKNIQFLKIPRNTDVAVKDDKLYANNGMDLVVFDISDKDNIKETGRIEDVFPNYHQVVPEGVAYIDTQDFNPSEEVIIGYIMETKKIEYAMETIETGGVFFSENGALSNDAGSGSGTGGSFARFSILDNLLYIADEQKLSVLDITSGSKPSVLNSVSVGWDIETLFHYDGYMYMGSPRGLFIYSIEDPLNPQFASYVQHVMGCDPVVVKDDLAYVTIRGGNGCGQEFNQLDIVDISDKTNPSIIKTYEMSNPHGLGIKDDWLFVCDGSAGLKVYDIEETPDLRLIDQFSNINTYDVIPLEDKLLMIGDGILYQYSYKGNEINLLSSFALN</sequence>
<dbReference type="InterPro" id="IPR013211">
    <property type="entry name" value="LVIVD"/>
</dbReference>
<accession>A0A1L7I5H5</accession>
<evidence type="ECO:0000313" key="1">
    <source>
        <dbReference type="EMBL" id="APU68474.1"/>
    </source>
</evidence>